<feature type="transmembrane region" description="Helical" evidence="1">
    <location>
        <begin position="40"/>
        <end position="58"/>
    </location>
</feature>
<evidence type="ECO:0000313" key="2">
    <source>
        <dbReference type="EMBL" id="JAD86714.1"/>
    </source>
</evidence>
<reference evidence="2" key="2">
    <citation type="journal article" date="2015" name="Data Brief">
        <title>Shoot transcriptome of the giant reed, Arundo donax.</title>
        <authorList>
            <person name="Barrero R.A."/>
            <person name="Guerrero F.D."/>
            <person name="Moolhuijzen P."/>
            <person name="Goolsby J.A."/>
            <person name="Tidwell J."/>
            <person name="Bellgard S.E."/>
            <person name="Bellgard M.I."/>
        </authorList>
    </citation>
    <scope>NUCLEOTIDE SEQUENCE</scope>
    <source>
        <tissue evidence="2">Shoot tissue taken approximately 20 cm above the soil surface</tissue>
    </source>
</reference>
<name>A0A0A9DDS1_ARUDO</name>
<sequence>MGRPRQVPTALSILSARGRAAAPGGKRCYVGTRQQRRPSIYLHIVSWFELSLGLLGLVC</sequence>
<dbReference type="EMBL" id="GBRH01211181">
    <property type="protein sequence ID" value="JAD86714.1"/>
    <property type="molecule type" value="Transcribed_RNA"/>
</dbReference>
<keyword evidence="1" id="KW-1133">Transmembrane helix</keyword>
<reference evidence="2" key="1">
    <citation type="submission" date="2014-09" db="EMBL/GenBank/DDBJ databases">
        <authorList>
            <person name="Magalhaes I.L.F."/>
            <person name="Oliveira U."/>
            <person name="Santos F.R."/>
            <person name="Vidigal T.H.D.A."/>
            <person name="Brescovit A.D."/>
            <person name="Santos A.J."/>
        </authorList>
    </citation>
    <scope>NUCLEOTIDE SEQUENCE</scope>
    <source>
        <tissue evidence="2">Shoot tissue taken approximately 20 cm above the soil surface</tissue>
    </source>
</reference>
<keyword evidence="1" id="KW-0812">Transmembrane</keyword>
<protein>
    <submittedName>
        <fullName evidence="2">Uncharacterized protein</fullName>
    </submittedName>
</protein>
<organism evidence="2">
    <name type="scientific">Arundo donax</name>
    <name type="common">Giant reed</name>
    <name type="synonym">Donax arundinaceus</name>
    <dbReference type="NCBI Taxonomy" id="35708"/>
    <lineage>
        <taxon>Eukaryota</taxon>
        <taxon>Viridiplantae</taxon>
        <taxon>Streptophyta</taxon>
        <taxon>Embryophyta</taxon>
        <taxon>Tracheophyta</taxon>
        <taxon>Spermatophyta</taxon>
        <taxon>Magnoliopsida</taxon>
        <taxon>Liliopsida</taxon>
        <taxon>Poales</taxon>
        <taxon>Poaceae</taxon>
        <taxon>PACMAD clade</taxon>
        <taxon>Arundinoideae</taxon>
        <taxon>Arundineae</taxon>
        <taxon>Arundo</taxon>
    </lineage>
</organism>
<evidence type="ECO:0000256" key="1">
    <source>
        <dbReference type="SAM" id="Phobius"/>
    </source>
</evidence>
<dbReference type="AlphaFoldDB" id="A0A0A9DDS1"/>
<proteinExistence type="predicted"/>
<accession>A0A0A9DDS1</accession>
<keyword evidence="1" id="KW-0472">Membrane</keyword>